<dbReference type="EMBL" id="PCSD01000097">
    <property type="protein sequence ID" value="PIP33486.1"/>
    <property type="molecule type" value="Genomic_DNA"/>
</dbReference>
<evidence type="ECO:0000256" key="2">
    <source>
        <dbReference type="ARBA" id="ARBA00022730"/>
    </source>
</evidence>
<sequence length="237" mass="25650">MKYIIGKKIDMTQIWQDNKVLSVTRVQAGPCPVVTVKNKERDGYLAVQLGFGQIKDKKITKPQKGIFKNIKPTQILKEFRTEEASIQAGDIITVKVFAPGDLIKVSGQSKGKGFQGVVKRHHFSGSKKTHGNKDQERMPGSSGCTEPQHVFKGIRKPGRMGAARTTVSNLEIAAVDSEHNLLFIKGAVPGKRNSILRIQGQGELIIAPTVQPENTGSVESAAPAEDKAEDKAAAAQA</sequence>
<feature type="region of interest" description="Disordered" evidence="8">
    <location>
        <begin position="209"/>
        <end position="237"/>
    </location>
</feature>
<dbReference type="GO" id="GO:0006412">
    <property type="term" value="P:translation"/>
    <property type="evidence" value="ECO:0007669"/>
    <property type="project" value="UniProtKB-UniRule"/>
</dbReference>
<evidence type="ECO:0000256" key="8">
    <source>
        <dbReference type="SAM" id="MobiDB-lite"/>
    </source>
</evidence>
<evidence type="ECO:0000256" key="6">
    <source>
        <dbReference type="ARBA" id="ARBA00035243"/>
    </source>
</evidence>
<accession>A0A2G9ZJY7</accession>
<dbReference type="GO" id="GO:0022625">
    <property type="term" value="C:cytosolic large ribosomal subunit"/>
    <property type="evidence" value="ECO:0007669"/>
    <property type="project" value="TreeGrafter"/>
</dbReference>
<dbReference type="SUPFAM" id="SSF50447">
    <property type="entry name" value="Translation proteins"/>
    <property type="match status" value="1"/>
</dbReference>
<dbReference type="AlphaFoldDB" id="A0A2G9ZJY7"/>
<dbReference type="GO" id="GO:0003735">
    <property type="term" value="F:structural constituent of ribosome"/>
    <property type="evidence" value="ECO:0007669"/>
    <property type="project" value="UniProtKB-UniRule"/>
</dbReference>
<comment type="similarity">
    <text evidence="1 7">Belongs to the universal ribosomal protein uL3 family.</text>
</comment>
<comment type="subunit">
    <text evidence="7">Part of the 50S ribosomal subunit. Forms a cluster with proteins L14 and L19.</text>
</comment>
<dbReference type="GO" id="GO:0019843">
    <property type="term" value="F:rRNA binding"/>
    <property type="evidence" value="ECO:0007669"/>
    <property type="project" value="UniProtKB-UniRule"/>
</dbReference>
<dbReference type="NCBIfam" id="TIGR03625">
    <property type="entry name" value="L3_bact"/>
    <property type="match status" value="1"/>
</dbReference>
<reference evidence="9 10" key="1">
    <citation type="submission" date="2017-09" db="EMBL/GenBank/DDBJ databases">
        <title>Depth-based differentiation of microbial function through sediment-hosted aquifers and enrichment of novel symbionts in the deep terrestrial subsurface.</title>
        <authorList>
            <person name="Probst A.J."/>
            <person name="Ladd B."/>
            <person name="Jarett J.K."/>
            <person name="Geller-Mcgrath D.E."/>
            <person name="Sieber C.M."/>
            <person name="Emerson J.B."/>
            <person name="Anantharaman K."/>
            <person name="Thomas B.C."/>
            <person name="Malmstrom R."/>
            <person name="Stieglmeier M."/>
            <person name="Klingl A."/>
            <person name="Woyke T."/>
            <person name="Ryan C.M."/>
            <person name="Banfield J.F."/>
        </authorList>
    </citation>
    <scope>NUCLEOTIDE SEQUENCE [LARGE SCALE GENOMIC DNA]</scope>
    <source>
        <strain evidence="9">CG23_combo_of_CG06-09_8_20_14_all_49_15</strain>
    </source>
</reference>
<dbReference type="InterPro" id="IPR019927">
    <property type="entry name" value="Ribosomal_uL3_bac/org-type"/>
</dbReference>
<keyword evidence="4 7" id="KW-0689">Ribosomal protein</keyword>
<evidence type="ECO:0000313" key="9">
    <source>
        <dbReference type="EMBL" id="PIP33486.1"/>
    </source>
</evidence>
<evidence type="ECO:0000256" key="5">
    <source>
        <dbReference type="ARBA" id="ARBA00023274"/>
    </source>
</evidence>
<dbReference type="Proteomes" id="UP000230729">
    <property type="component" value="Unassembled WGS sequence"/>
</dbReference>
<gene>
    <name evidence="7" type="primary">rplC</name>
    <name evidence="9" type="ORF">COX22_04185</name>
</gene>
<dbReference type="HAMAP" id="MF_01325_B">
    <property type="entry name" value="Ribosomal_uL3_B"/>
    <property type="match status" value="1"/>
</dbReference>
<keyword evidence="2 7" id="KW-0699">rRNA-binding</keyword>
<dbReference type="InterPro" id="IPR000597">
    <property type="entry name" value="Ribosomal_uL3"/>
</dbReference>
<feature type="region of interest" description="Disordered" evidence="8">
    <location>
        <begin position="123"/>
        <end position="148"/>
    </location>
</feature>
<dbReference type="Gene3D" id="2.40.30.10">
    <property type="entry name" value="Translation factors"/>
    <property type="match status" value="1"/>
</dbReference>
<dbReference type="PANTHER" id="PTHR11229:SF16">
    <property type="entry name" value="LARGE RIBOSOMAL SUBUNIT PROTEIN UL3C"/>
    <property type="match status" value="1"/>
</dbReference>
<dbReference type="Gene3D" id="3.30.160.810">
    <property type="match status" value="1"/>
</dbReference>
<proteinExistence type="inferred from homology"/>
<evidence type="ECO:0000256" key="3">
    <source>
        <dbReference type="ARBA" id="ARBA00022884"/>
    </source>
</evidence>
<comment type="caution">
    <text evidence="9">The sequence shown here is derived from an EMBL/GenBank/DDBJ whole genome shotgun (WGS) entry which is preliminary data.</text>
</comment>
<protein>
    <recommendedName>
        <fullName evidence="6 7">Large ribosomal subunit protein uL3</fullName>
    </recommendedName>
</protein>
<dbReference type="FunFam" id="2.40.30.10:FF:000004">
    <property type="entry name" value="50S ribosomal protein L3"/>
    <property type="match status" value="1"/>
</dbReference>
<dbReference type="Pfam" id="PF00297">
    <property type="entry name" value="Ribosomal_L3"/>
    <property type="match status" value="1"/>
</dbReference>
<comment type="function">
    <text evidence="7">One of the primary rRNA binding proteins, it binds directly near the 3'-end of the 23S rRNA, where it nucleates assembly of the 50S subunit.</text>
</comment>
<name>A0A2G9ZJY7_9BACT</name>
<feature type="compositionally biased region" description="Basic and acidic residues" evidence="8">
    <location>
        <begin position="224"/>
        <end position="237"/>
    </location>
</feature>
<keyword evidence="3 7" id="KW-0694">RNA-binding</keyword>
<evidence type="ECO:0000256" key="4">
    <source>
        <dbReference type="ARBA" id="ARBA00022980"/>
    </source>
</evidence>
<dbReference type="PANTHER" id="PTHR11229">
    <property type="entry name" value="50S RIBOSOMAL PROTEIN L3"/>
    <property type="match status" value="1"/>
</dbReference>
<evidence type="ECO:0000256" key="1">
    <source>
        <dbReference type="ARBA" id="ARBA00006540"/>
    </source>
</evidence>
<dbReference type="InterPro" id="IPR009000">
    <property type="entry name" value="Transl_B-barrel_sf"/>
</dbReference>
<evidence type="ECO:0000256" key="7">
    <source>
        <dbReference type="HAMAP-Rule" id="MF_01325"/>
    </source>
</evidence>
<keyword evidence="5 7" id="KW-0687">Ribonucleoprotein</keyword>
<organism evidence="9 10">
    <name type="scientific">Candidatus Falkowbacteria bacterium CG23_combo_of_CG06-09_8_20_14_all_49_15</name>
    <dbReference type="NCBI Taxonomy" id="1974572"/>
    <lineage>
        <taxon>Bacteria</taxon>
        <taxon>Candidatus Falkowiibacteriota</taxon>
    </lineage>
</organism>
<evidence type="ECO:0000313" key="10">
    <source>
        <dbReference type="Proteomes" id="UP000230729"/>
    </source>
</evidence>